<reference evidence="1" key="1">
    <citation type="submission" date="2020-05" db="EMBL/GenBank/DDBJ databases">
        <title>Large-scale comparative analyses of tick genomes elucidate their genetic diversity and vector capacities.</title>
        <authorList>
            <person name="Jia N."/>
            <person name="Wang J."/>
            <person name="Shi W."/>
            <person name="Du L."/>
            <person name="Sun Y."/>
            <person name="Zhan W."/>
            <person name="Jiang J."/>
            <person name="Wang Q."/>
            <person name="Zhang B."/>
            <person name="Ji P."/>
            <person name="Sakyi L.B."/>
            <person name="Cui X."/>
            <person name="Yuan T."/>
            <person name="Jiang B."/>
            <person name="Yang W."/>
            <person name="Lam T.T.-Y."/>
            <person name="Chang Q."/>
            <person name="Ding S."/>
            <person name="Wang X."/>
            <person name="Zhu J."/>
            <person name="Ruan X."/>
            <person name="Zhao L."/>
            <person name="Wei J."/>
            <person name="Que T."/>
            <person name="Du C."/>
            <person name="Cheng J."/>
            <person name="Dai P."/>
            <person name="Han X."/>
            <person name="Huang E."/>
            <person name="Gao Y."/>
            <person name="Liu J."/>
            <person name="Shao H."/>
            <person name="Ye R."/>
            <person name="Li L."/>
            <person name="Wei W."/>
            <person name="Wang X."/>
            <person name="Wang C."/>
            <person name="Yang T."/>
            <person name="Huo Q."/>
            <person name="Li W."/>
            <person name="Guo W."/>
            <person name="Chen H."/>
            <person name="Zhou L."/>
            <person name="Ni X."/>
            <person name="Tian J."/>
            <person name="Zhou Y."/>
            <person name="Sheng Y."/>
            <person name="Liu T."/>
            <person name="Pan Y."/>
            <person name="Xia L."/>
            <person name="Li J."/>
            <person name="Zhao F."/>
            <person name="Cao W."/>
        </authorList>
    </citation>
    <scope>NUCLEOTIDE SEQUENCE</scope>
    <source>
        <strain evidence="1">Hyas-2018</strain>
    </source>
</reference>
<evidence type="ECO:0000313" key="1">
    <source>
        <dbReference type="EMBL" id="KAH6946670.1"/>
    </source>
</evidence>
<protein>
    <submittedName>
        <fullName evidence="1">Uncharacterized protein</fullName>
    </submittedName>
</protein>
<dbReference type="EMBL" id="CM023481">
    <property type="protein sequence ID" value="KAH6946670.1"/>
    <property type="molecule type" value="Genomic_DNA"/>
</dbReference>
<keyword evidence="2" id="KW-1185">Reference proteome</keyword>
<comment type="caution">
    <text evidence="1">The sequence shown here is derived from an EMBL/GenBank/DDBJ whole genome shotgun (WGS) entry which is preliminary data.</text>
</comment>
<accession>A0ACB7THZ8</accession>
<organism evidence="1 2">
    <name type="scientific">Hyalomma asiaticum</name>
    <name type="common">Tick</name>
    <dbReference type="NCBI Taxonomy" id="266040"/>
    <lineage>
        <taxon>Eukaryota</taxon>
        <taxon>Metazoa</taxon>
        <taxon>Ecdysozoa</taxon>
        <taxon>Arthropoda</taxon>
        <taxon>Chelicerata</taxon>
        <taxon>Arachnida</taxon>
        <taxon>Acari</taxon>
        <taxon>Parasitiformes</taxon>
        <taxon>Ixodida</taxon>
        <taxon>Ixodoidea</taxon>
        <taxon>Ixodidae</taxon>
        <taxon>Hyalomminae</taxon>
        <taxon>Hyalomma</taxon>
    </lineage>
</organism>
<evidence type="ECO:0000313" key="2">
    <source>
        <dbReference type="Proteomes" id="UP000821845"/>
    </source>
</evidence>
<sequence length="418" mass="46450">MVAKRPSPSVAGTSRRALTLPPELKRESHSLPNFQLQRLPPQQANRASSGPIRSPVPTTASVRRLSLERFDSWETRALSLGVPGPSRATPGQETSASGQTSRSWWKNSWRPKAPAAHSRYPCKAPARRPALTRHTVAFADMGRPSEPTHGFAVQSQAEMHHGDLEQRGQAAHPGGSMGHLRADSHSMLVPQPAFWDTLMRRVFDTTRDIIHRRQDSNPSLPTSQQRDTATETASSSYLMESSEDSSSRDDSTAMRLSNDRVMRAVFLSLFLFAASVIGTTAFFRLSDRATSEPRGGHGVAALEAITSLATVPPPEDLARRVAPPGAVPELNLRPQADRPPPLLPGRGRRLCDSPDGPQRHHHGRSRRRVHRWRYRWSVREAQEQIKLSLFLSLSDVFLYLPDFQINIHSRILYGAVLT</sequence>
<gene>
    <name evidence="1" type="ORF">HPB50_014471</name>
</gene>
<proteinExistence type="predicted"/>
<dbReference type="Proteomes" id="UP000821845">
    <property type="component" value="Chromosome 1"/>
</dbReference>
<name>A0ACB7THZ8_HYAAI</name>